<dbReference type="EMBL" id="CP086239">
    <property type="protein sequence ID" value="WAG62663.1"/>
    <property type="molecule type" value="Genomic_DNA"/>
</dbReference>
<evidence type="ECO:0000313" key="2">
    <source>
        <dbReference type="Proteomes" id="UP001164733"/>
    </source>
</evidence>
<reference evidence="1" key="1">
    <citation type="submission" date="2021-11" db="EMBL/GenBank/DDBJ databases">
        <title>Clostridia strains as spoilage organisms.</title>
        <authorList>
            <person name="Wambui J."/>
            <person name="Stevens M.J.A."/>
            <person name="Stephan R."/>
        </authorList>
    </citation>
    <scope>NUCLEOTIDE SEQUENCE</scope>
    <source>
        <strain evidence="1">CF009</strain>
    </source>
</reference>
<dbReference type="RefSeq" id="WP_216125873.1">
    <property type="nucleotide sequence ID" value="NZ_CP086239.1"/>
</dbReference>
<evidence type="ECO:0000313" key="1">
    <source>
        <dbReference type="EMBL" id="WAG62663.1"/>
    </source>
</evidence>
<name>A0AA47I8J7_9CLOT</name>
<organism evidence="1 2">
    <name type="scientific">Clostridium estertheticum</name>
    <dbReference type="NCBI Taxonomy" id="238834"/>
    <lineage>
        <taxon>Bacteria</taxon>
        <taxon>Bacillati</taxon>
        <taxon>Bacillota</taxon>
        <taxon>Clostridia</taxon>
        <taxon>Eubacteriales</taxon>
        <taxon>Clostridiaceae</taxon>
        <taxon>Clostridium</taxon>
    </lineage>
</organism>
<dbReference type="AlphaFoldDB" id="A0AA47I8J7"/>
<dbReference type="Proteomes" id="UP001164733">
    <property type="component" value="Chromosome"/>
</dbReference>
<protein>
    <submittedName>
        <fullName evidence="1">Uncharacterized protein</fullName>
    </submittedName>
</protein>
<accession>A0AA47I8J7</accession>
<gene>
    <name evidence="1" type="ORF">LL038_10705</name>
</gene>
<proteinExistence type="predicted"/>
<sequence length="142" mass="16857">MKKNQKRVSVFKLVHTCIKENEELYIKSELSEKDLVKLIKVLQTKTVSIEETFDLCPNEMMNILLKYDGIRAFPNDQDLQELYNKNEEYFDFIKIDLYSVWKNDIVVDDKDLVDIKYINPNALQMINNYIKDEPKILSKQTS</sequence>